<protein>
    <submittedName>
        <fullName evidence="2">Uncharacterized protein</fullName>
    </submittedName>
</protein>
<name>G7E006_MIXOS</name>
<dbReference type="Proteomes" id="UP000009131">
    <property type="component" value="Unassembled WGS sequence"/>
</dbReference>
<organism evidence="2 3">
    <name type="scientific">Mixia osmundae (strain CBS 9802 / IAM 14324 / JCM 22182 / KY 12970)</name>
    <dbReference type="NCBI Taxonomy" id="764103"/>
    <lineage>
        <taxon>Eukaryota</taxon>
        <taxon>Fungi</taxon>
        <taxon>Dikarya</taxon>
        <taxon>Basidiomycota</taxon>
        <taxon>Pucciniomycotina</taxon>
        <taxon>Mixiomycetes</taxon>
        <taxon>Mixiales</taxon>
        <taxon>Mixiaceae</taxon>
        <taxon>Mixia</taxon>
    </lineage>
</organism>
<feature type="region of interest" description="Disordered" evidence="1">
    <location>
        <begin position="120"/>
        <end position="165"/>
    </location>
</feature>
<sequence length="387" mass="42390">MIIRTRLRQASLDLQAVQDSARPGMPLSADNVHSLSKLDKRSTHARSSSAPMPMLGSPVKLRPDGETRRAKPEKGRHRSSSSSGSKSGFLTKLRSGFAAKPVEEMEWHCKGGDLADHFDWMELPSPKTPETKRSSSVPSLSHTRASSSDSDWSARSPDDAVARRRSRSASMLSIDVFQPTLPAIHDDDASSGYRITFSATQSPVLIHEANDEGTQLRRAKEEKAAIEALDAFFSNGPAPVNRIVTLRKEEVTLKSYNSPFLSASAFGSPLMPLSPSFQAPATPSSPFTLEKSLWQQLSLSDDQTEQHVLDIDFAEYDDQVTLPAGFAIGFGLAISSPLLYSISERSQVESTPLHSPKLADSKRSSLAYSPRTIATLSWDSPKTYRYI</sequence>
<evidence type="ECO:0000313" key="2">
    <source>
        <dbReference type="EMBL" id="GAA96166.1"/>
    </source>
</evidence>
<comment type="caution">
    <text evidence="2">The sequence shown here is derived from an EMBL/GenBank/DDBJ whole genome shotgun (WGS) entry which is preliminary data.</text>
</comment>
<dbReference type="HOGENOM" id="CLU_060152_0_0_1"/>
<dbReference type="EMBL" id="BABT02000076">
    <property type="protein sequence ID" value="GAA96166.1"/>
    <property type="molecule type" value="Genomic_DNA"/>
</dbReference>
<feature type="compositionally biased region" description="Low complexity" evidence="1">
    <location>
        <begin position="139"/>
        <end position="155"/>
    </location>
</feature>
<evidence type="ECO:0000313" key="3">
    <source>
        <dbReference type="Proteomes" id="UP000009131"/>
    </source>
</evidence>
<accession>G7E006</accession>
<gene>
    <name evidence="2" type="primary">Mo02827</name>
    <name evidence="2" type="ORF">E5Q_02827</name>
</gene>
<proteinExistence type="predicted"/>
<reference evidence="2 3" key="2">
    <citation type="journal article" date="2012" name="Open Biol.">
        <title>Characteristics of nucleosomes and linker DNA regions on the genome of the basidiomycete Mixia osmundae revealed by mono- and dinucleosome mapping.</title>
        <authorList>
            <person name="Nishida H."/>
            <person name="Kondo S."/>
            <person name="Matsumoto T."/>
            <person name="Suzuki Y."/>
            <person name="Yoshikawa H."/>
            <person name="Taylor T.D."/>
            <person name="Sugiyama J."/>
        </authorList>
    </citation>
    <scope>NUCLEOTIDE SEQUENCE [LARGE SCALE GENOMIC DNA]</scope>
    <source>
        <strain evidence="3">CBS 9802 / IAM 14324 / JCM 22182 / KY 12970</strain>
    </source>
</reference>
<feature type="region of interest" description="Disordered" evidence="1">
    <location>
        <begin position="21"/>
        <end position="89"/>
    </location>
</feature>
<feature type="compositionally biased region" description="Basic and acidic residues" evidence="1">
    <location>
        <begin position="61"/>
        <end position="73"/>
    </location>
</feature>
<dbReference type="AlphaFoldDB" id="G7E006"/>
<dbReference type="InParanoid" id="G7E006"/>
<reference evidence="2 3" key="1">
    <citation type="journal article" date="2011" name="J. Gen. Appl. Microbiol.">
        <title>Draft genome sequencing of the enigmatic basidiomycete Mixia osmundae.</title>
        <authorList>
            <person name="Nishida H."/>
            <person name="Nagatsuka Y."/>
            <person name="Sugiyama J."/>
        </authorList>
    </citation>
    <scope>NUCLEOTIDE SEQUENCE [LARGE SCALE GENOMIC DNA]</scope>
    <source>
        <strain evidence="3">CBS 9802 / IAM 14324 / JCM 22182 / KY 12970</strain>
    </source>
</reference>
<evidence type="ECO:0000256" key="1">
    <source>
        <dbReference type="SAM" id="MobiDB-lite"/>
    </source>
</evidence>
<keyword evidence="3" id="KW-1185">Reference proteome</keyword>